<comment type="caution">
    <text evidence="2">The sequence shown here is derived from an EMBL/GenBank/DDBJ whole genome shotgun (WGS) entry which is preliminary data.</text>
</comment>
<organism evidence="2 3">
    <name type="scientific">Candidatus Kerfeldbacteria bacterium RIFCSPHIGHO2_12_FULL_48_17</name>
    <dbReference type="NCBI Taxonomy" id="1798542"/>
    <lineage>
        <taxon>Bacteria</taxon>
        <taxon>Candidatus Kerfeldiibacteriota</taxon>
    </lineage>
</organism>
<feature type="region of interest" description="Disordered" evidence="1">
    <location>
        <begin position="1"/>
        <end position="21"/>
    </location>
</feature>
<dbReference type="AlphaFoldDB" id="A0A1G2B257"/>
<evidence type="ECO:0000256" key="1">
    <source>
        <dbReference type="SAM" id="MobiDB-lite"/>
    </source>
</evidence>
<protein>
    <submittedName>
        <fullName evidence="2">Uncharacterized protein</fullName>
    </submittedName>
</protein>
<evidence type="ECO:0000313" key="2">
    <source>
        <dbReference type="EMBL" id="OGY83262.1"/>
    </source>
</evidence>
<proteinExistence type="predicted"/>
<dbReference type="Proteomes" id="UP000176952">
    <property type="component" value="Unassembled WGS sequence"/>
</dbReference>
<accession>A0A1G2B257</accession>
<dbReference type="EMBL" id="MHKD01000021">
    <property type="protein sequence ID" value="OGY83262.1"/>
    <property type="molecule type" value="Genomic_DNA"/>
</dbReference>
<gene>
    <name evidence="2" type="ORF">A3F54_02785</name>
</gene>
<sequence>MAKPSHEIAATNEINETETKEKDTYGFEGAKHELIERYQPQFLAKGGEHIVYEIPRYPNVVIKADMAMTRQIINWNVRHDLPIDTLSEVLNRGVQEYLSAEQKRYAQLKKYFGHEHVPAQRKFVVKVPITEKILTALYEGDPPPVQGHEVQAIVTMQKRAEEVKDPQRLTLVTGYAEEDPALNPEQYQKMTEHLVFGKNPEQKIEKDALLGLQNNKHLKKLLQTAEKDQNLAETLKEIITKCIAYSEATGETLDLAGKDNLVLAPEQGKWNYKLIDALYPGQATTAEKTKIALLNIGLGQTISGTEQNILLNTFNYIRAVNGLAEHFGLEKRINIVPEAMEKDSAGNTDWLSVVGRP</sequence>
<evidence type="ECO:0000313" key="3">
    <source>
        <dbReference type="Proteomes" id="UP000176952"/>
    </source>
</evidence>
<reference evidence="2 3" key="1">
    <citation type="journal article" date="2016" name="Nat. Commun.">
        <title>Thousands of microbial genomes shed light on interconnected biogeochemical processes in an aquifer system.</title>
        <authorList>
            <person name="Anantharaman K."/>
            <person name="Brown C.T."/>
            <person name="Hug L.A."/>
            <person name="Sharon I."/>
            <person name="Castelle C.J."/>
            <person name="Probst A.J."/>
            <person name="Thomas B.C."/>
            <person name="Singh A."/>
            <person name="Wilkins M.J."/>
            <person name="Karaoz U."/>
            <person name="Brodie E.L."/>
            <person name="Williams K.H."/>
            <person name="Hubbard S.S."/>
            <person name="Banfield J.F."/>
        </authorList>
    </citation>
    <scope>NUCLEOTIDE SEQUENCE [LARGE SCALE GENOMIC DNA]</scope>
</reference>
<name>A0A1G2B257_9BACT</name>